<name>A0A2U8VPB0_9HYPH</name>
<organism evidence="2 3">
    <name type="scientific">Methylobacterium radiodurans</name>
    <dbReference type="NCBI Taxonomy" id="2202828"/>
    <lineage>
        <taxon>Bacteria</taxon>
        <taxon>Pseudomonadati</taxon>
        <taxon>Pseudomonadota</taxon>
        <taxon>Alphaproteobacteria</taxon>
        <taxon>Hyphomicrobiales</taxon>
        <taxon>Methylobacteriaceae</taxon>
        <taxon>Methylobacterium</taxon>
    </lineage>
</organism>
<keyword evidence="1" id="KW-0472">Membrane</keyword>
<keyword evidence="3" id="KW-1185">Reference proteome</keyword>
<accession>A0A2U8VPB0</accession>
<gene>
    <name evidence="2" type="ORF">DK427_05260</name>
</gene>
<feature type="transmembrane region" description="Helical" evidence="1">
    <location>
        <begin position="132"/>
        <end position="154"/>
    </location>
</feature>
<keyword evidence="1" id="KW-1133">Transmembrane helix</keyword>
<evidence type="ECO:0000313" key="2">
    <source>
        <dbReference type="EMBL" id="AWN35216.1"/>
    </source>
</evidence>
<dbReference type="EMBL" id="CP029551">
    <property type="protein sequence ID" value="AWN35216.1"/>
    <property type="molecule type" value="Genomic_DNA"/>
</dbReference>
<dbReference type="OrthoDB" id="9970733at2"/>
<feature type="transmembrane region" description="Helical" evidence="1">
    <location>
        <begin position="106"/>
        <end position="126"/>
    </location>
</feature>
<reference evidence="2 3" key="1">
    <citation type="submission" date="2018-05" db="EMBL/GenBank/DDBJ databases">
        <title>Complete Genome Sequence of Methylobacterium sp. 17Sr1-43.</title>
        <authorList>
            <person name="Srinivasan S."/>
        </authorList>
    </citation>
    <scope>NUCLEOTIDE SEQUENCE [LARGE SCALE GENOMIC DNA]</scope>
    <source>
        <strain evidence="2 3">17Sr1-43</strain>
    </source>
</reference>
<evidence type="ECO:0000313" key="3">
    <source>
        <dbReference type="Proteomes" id="UP000246058"/>
    </source>
</evidence>
<dbReference type="Proteomes" id="UP000246058">
    <property type="component" value="Chromosome"/>
</dbReference>
<dbReference type="KEGG" id="meti:DK427_05260"/>
<keyword evidence="1" id="KW-0812">Transmembrane</keyword>
<sequence length="218" mass="23565">MPSVEVKRQRPNDMNPISGWVDATSYQSVFQLGVAVTLTYLIAGPKVSEILRETVADMASLKDAVDVLARETSDAEMEARRELLEWHGDVLRVGAADAVKVNPSTATYYVVAPMALFCALLLTSLLPSWPAAVAITGSAVTAILIFMDPVRVVWNARDIRTMTELIRRIAGTLDPHGDDAARLAAAKVALIALRLGNASLKETIATLKELNDDGPARR</sequence>
<dbReference type="AlphaFoldDB" id="A0A2U8VPB0"/>
<evidence type="ECO:0000256" key="1">
    <source>
        <dbReference type="SAM" id="Phobius"/>
    </source>
</evidence>
<protein>
    <submittedName>
        <fullName evidence="2">Uncharacterized protein</fullName>
    </submittedName>
</protein>
<proteinExistence type="predicted"/>